<sequence>DSCYYNTANTDGDVSCCNEAGPVGKHVRVNFSTARPYNRVEWLEMLPPQTLK</sequence>
<protein>
    <submittedName>
        <fullName evidence="1">(Mediterranean fruit fly) hypothetical protein</fullName>
    </submittedName>
</protein>
<proteinExistence type="predicted"/>
<organism evidence="1 2">
    <name type="scientific">Ceratitis capitata</name>
    <name type="common">Mediterranean fruit fly</name>
    <name type="synonym">Tephritis capitata</name>
    <dbReference type="NCBI Taxonomy" id="7213"/>
    <lineage>
        <taxon>Eukaryota</taxon>
        <taxon>Metazoa</taxon>
        <taxon>Ecdysozoa</taxon>
        <taxon>Arthropoda</taxon>
        <taxon>Hexapoda</taxon>
        <taxon>Insecta</taxon>
        <taxon>Pterygota</taxon>
        <taxon>Neoptera</taxon>
        <taxon>Endopterygota</taxon>
        <taxon>Diptera</taxon>
        <taxon>Brachycera</taxon>
        <taxon>Muscomorpha</taxon>
        <taxon>Tephritoidea</taxon>
        <taxon>Tephritidae</taxon>
        <taxon>Ceratitis</taxon>
        <taxon>Ceratitis</taxon>
    </lineage>
</organism>
<keyword evidence="2" id="KW-1185">Reference proteome</keyword>
<gene>
    <name evidence="1" type="ORF">CCAP1982_LOCUS9043</name>
</gene>
<comment type="caution">
    <text evidence="1">The sequence shown here is derived from an EMBL/GenBank/DDBJ whole genome shotgun (WGS) entry which is preliminary data.</text>
</comment>
<feature type="non-terminal residue" evidence="1">
    <location>
        <position position="1"/>
    </location>
</feature>
<evidence type="ECO:0000313" key="2">
    <source>
        <dbReference type="Proteomes" id="UP000606786"/>
    </source>
</evidence>
<evidence type="ECO:0000313" key="1">
    <source>
        <dbReference type="EMBL" id="CAD7000567.1"/>
    </source>
</evidence>
<dbReference type="EMBL" id="CAJHJT010000012">
    <property type="protein sequence ID" value="CAD7000567.1"/>
    <property type="molecule type" value="Genomic_DNA"/>
</dbReference>
<dbReference type="AlphaFoldDB" id="A0A811US27"/>
<dbReference type="Proteomes" id="UP000606786">
    <property type="component" value="Unassembled WGS sequence"/>
</dbReference>
<name>A0A811US27_CERCA</name>
<accession>A0A811US27</accession>
<reference evidence="1" key="1">
    <citation type="submission" date="2020-11" db="EMBL/GenBank/DDBJ databases">
        <authorList>
            <person name="Whitehead M."/>
        </authorList>
    </citation>
    <scope>NUCLEOTIDE SEQUENCE</scope>
    <source>
        <strain evidence="1">EGII</strain>
    </source>
</reference>